<comment type="caution">
    <text evidence="1">The sequence shown here is derived from an EMBL/GenBank/DDBJ whole genome shotgun (WGS) entry which is preliminary data.</text>
</comment>
<proteinExistence type="predicted"/>
<gene>
    <name evidence="1" type="ORF">MO867_15125</name>
</gene>
<name>A0A9X2J5X7_9GAMM</name>
<keyword evidence="2" id="KW-1185">Reference proteome</keyword>
<dbReference type="EMBL" id="JALBWM010000074">
    <property type="protein sequence ID" value="MCO1335668.1"/>
    <property type="molecule type" value="Genomic_DNA"/>
</dbReference>
<organism evidence="1 2">
    <name type="scientific">Microbulbifer okhotskensis</name>
    <dbReference type="NCBI Taxonomy" id="2926617"/>
    <lineage>
        <taxon>Bacteria</taxon>
        <taxon>Pseudomonadati</taxon>
        <taxon>Pseudomonadota</taxon>
        <taxon>Gammaproteobacteria</taxon>
        <taxon>Cellvibrionales</taxon>
        <taxon>Microbulbiferaceae</taxon>
        <taxon>Microbulbifer</taxon>
    </lineage>
</organism>
<dbReference type="RefSeq" id="WP_252470610.1">
    <property type="nucleotide sequence ID" value="NZ_JALBWM010000074.1"/>
</dbReference>
<sequence length="134" mass="12784">MMQGGSFKDALKAGVIQGVSSAAFAVIGQGTIPGIDNAGAQVLASGVVGGIISVLQGGKFGHGFVSAGIGAAVAPGLKLKAGGGWANVGKAVARITIAGTVSKATGGKFVNGAAYAAFSFAVQALAPGDPINTK</sequence>
<dbReference type="Proteomes" id="UP001139028">
    <property type="component" value="Unassembled WGS sequence"/>
</dbReference>
<reference evidence="1" key="1">
    <citation type="journal article" date="2022" name="Arch. Microbiol.">
        <title>Microbulbifer okhotskensis sp. nov., isolated from a deep bottom sediment of the Okhotsk Sea.</title>
        <authorList>
            <person name="Romanenko L."/>
            <person name="Kurilenko V."/>
            <person name="Otstavnykh N."/>
            <person name="Velansky P."/>
            <person name="Isaeva M."/>
            <person name="Mikhailov V."/>
        </authorList>
    </citation>
    <scope>NUCLEOTIDE SEQUENCE</scope>
    <source>
        <strain evidence="1">OS29</strain>
    </source>
</reference>
<evidence type="ECO:0000313" key="2">
    <source>
        <dbReference type="Proteomes" id="UP001139028"/>
    </source>
</evidence>
<dbReference type="AlphaFoldDB" id="A0A9X2J5X7"/>
<accession>A0A9X2J5X7</accession>
<protein>
    <submittedName>
        <fullName evidence="1">Uncharacterized protein</fullName>
    </submittedName>
</protein>
<evidence type="ECO:0000313" key="1">
    <source>
        <dbReference type="EMBL" id="MCO1335668.1"/>
    </source>
</evidence>